<dbReference type="InterPro" id="IPR002925">
    <property type="entry name" value="Dienelactn_hydro"/>
</dbReference>
<dbReference type="SUPFAM" id="SSF53474">
    <property type="entry name" value="alpha/beta-Hydrolases"/>
    <property type="match status" value="1"/>
</dbReference>
<accession>A0A1Z5KKN3</accession>
<dbReference type="EMBL" id="BDSP01000252">
    <property type="protein sequence ID" value="GAX26880.1"/>
    <property type="molecule type" value="Genomic_DNA"/>
</dbReference>
<protein>
    <recommendedName>
        <fullName evidence="2">Dienelactone hydrolase domain-containing protein</fullName>
    </recommendedName>
</protein>
<feature type="chain" id="PRO_5012712638" description="Dienelactone hydrolase domain-containing protein" evidence="1">
    <location>
        <begin position="19"/>
        <end position="350"/>
    </location>
</feature>
<proteinExistence type="predicted"/>
<reference evidence="3 4" key="1">
    <citation type="journal article" date="2015" name="Plant Cell">
        <title>Oil accumulation by the oleaginous diatom Fistulifera solaris as revealed by the genome and transcriptome.</title>
        <authorList>
            <person name="Tanaka T."/>
            <person name="Maeda Y."/>
            <person name="Veluchamy A."/>
            <person name="Tanaka M."/>
            <person name="Abida H."/>
            <person name="Marechal E."/>
            <person name="Bowler C."/>
            <person name="Muto M."/>
            <person name="Sunaga Y."/>
            <person name="Tanaka M."/>
            <person name="Yoshino T."/>
            <person name="Taniguchi T."/>
            <person name="Fukuda Y."/>
            <person name="Nemoto M."/>
            <person name="Matsumoto M."/>
            <person name="Wong P.S."/>
            <person name="Aburatani S."/>
            <person name="Fujibuchi W."/>
        </authorList>
    </citation>
    <scope>NUCLEOTIDE SEQUENCE [LARGE SCALE GENOMIC DNA]</scope>
    <source>
        <strain evidence="3 4">JPCC DA0580</strain>
    </source>
</reference>
<evidence type="ECO:0000259" key="2">
    <source>
        <dbReference type="Pfam" id="PF01738"/>
    </source>
</evidence>
<keyword evidence="1" id="KW-0732">Signal</keyword>
<name>A0A1Z5KKN3_FISSO</name>
<feature type="domain" description="Dienelactone hydrolase" evidence="2">
    <location>
        <begin position="181"/>
        <end position="344"/>
    </location>
</feature>
<comment type="caution">
    <text evidence="3">The sequence shown here is derived from an EMBL/GenBank/DDBJ whole genome shotgun (WGS) entry which is preliminary data.</text>
</comment>
<dbReference type="Proteomes" id="UP000198406">
    <property type="component" value="Unassembled WGS sequence"/>
</dbReference>
<evidence type="ECO:0000313" key="3">
    <source>
        <dbReference type="EMBL" id="GAX26880.1"/>
    </source>
</evidence>
<dbReference type="GO" id="GO:0016787">
    <property type="term" value="F:hydrolase activity"/>
    <property type="evidence" value="ECO:0007669"/>
    <property type="project" value="InterPro"/>
</dbReference>
<sequence length="350" mass="38806">MHWLLICCCLGSIGTTVSFLFSASTTGFLQPRISMTTEDDFVPLNPESLSATSCLIEQTLCQPSSERPQLAKDFHYASAVLDAWRQEELNSETAWCAEYKSVIYHDSDGTPLYGHWVRKQGSHESDNFGILLFHTGAGPHDIFLLWKAASLVMTLDCQVLIADILSDESGWAWDLNRSRYETVRQRVLEGGETRPLLQKRIHAAVSLLKNQVDENRLAALGWCLGGHSILELARMTLPEMLAMVTFHGVFDGIKAPAESVAVSSAGAEVLICNGVEDPFVSSQTLENALATFQQYGYRLSLLQLKGAKHGFTNPAQDFNDNPAFAFHTESARKSWHQATALLKRRCSNLP</sequence>
<dbReference type="Pfam" id="PF01738">
    <property type="entry name" value="DLH"/>
    <property type="match status" value="1"/>
</dbReference>
<dbReference type="PANTHER" id="PTHR22946:SF0">
    <property type="entry name" value="DIENELACTONE HYDROLASE DOMAIN-CONTAINING PROTEIN"/>
    <property type="match status" value="1"/>
</dbReference>
<organism evidence="3 4">
    <name type="scientific">Fistulifera solaris</name>
    <name type="common">Oleaginous diatom</name>
    <dbReference type="NCBI Taxonomy" id="1519565"/>
    <lineage>
        <taxon>Eukaryota</taxon>
        <taxon>Sar</taxon>
        <taxon>Stramenopiles</taxon>
        <taxon>Ochrophyta</taxon>
        <taxon>Bacillariophyta</taxon>
        <taxon>Bacillariophyceae</taxon>
        <taxon>Bacillariophycidae</taxon>
        <taxon>Naviculales</taxon>
        <taxon>Naviculaceae</taxon>
        <taxon>Fistulifera</taxon>
    </lineage>
</organism>
<keyword evidence="4" id="KW-1185">Reference proteome</keyword>
<dbReference type="Gene3D" id="3.40.50.1820">
    <property type="entry name" value="alpha/beta hydrolase"/>
    <property type="match status" value="1"/>
</dbReference>
<evidence type="ECO:0000256" key="1">
    <source>
        <dbReference type="SAM" id="SignalP"/>
    </source>
</evidence>
<dbReference type="PANTHER" id="PTHR22946">
    <property type="entry name" value="DIENELACTONE HYDROLASE DOMAIN-CONTAINING PROTEIN-RELATED"/>
    <property type="match status" value="1"/>
</dbReference>
<dbReference type="AlphaFoldDB" id="A0A1Z5KKN3"/>
<dbReference type="InParanoid" id="A0A1Z5KKN3"/>
<dbReference type="OrthoDB" id="17560at2759"/>
<evidence type="ECO:0000313" key="4">
    <source>
        <dbReference type="Proteomes" id="UP000198406"/>
    </source>
</evidence>
<gene>
    <name evidence="3" type="ORF">FisN_9Lh174</name>
</gene>
<dbReference type="InterPro" id="IPR050261">
    <property type="entry name" value="FrsA_esterase"/>
</dbReference>
<dbReference type="InterPro" id="IPR029058">
    <property type="entry name" value="AB_hydrolase_fold"/>
</dbReference>
<feature type="signal peptide" evidence="1">
    <location>
        <begin position="1"/>
        <end position="18"/>
    </location>
</feature>